<feature type="compositionally biased region" description="Pro residues" evidence="8">
    <location>
        <begin position="265"/>
        <end position="274"/>
    </location>
</feature>
<sequence length="1064" mass="117966">MSASRPRYPVTCSHAVRGSIPPRIGLSQAKLVGTARTSNLSWRHEVHGFLPAQSRRRDMTYGGPLPSGPPFPGHQHPHAGHDAYEAQPGVYEPSHHVQPSPDLGLFPNGGAGHDQFYAQPGPHAVHQHQQARFLHQGRFQQQSMAQYGLPVEAFSNLSPIDQQQQHPRFGNIPNSQMMAFNPQNQQPPTLYTMPVSRQPVQQLPSMPSLSIPPSHQNIYRSPAPPQQPLQGLQSSPRPLPPTILPSPSPPVQQQPQQQQQQYLRGPPPPTPPPQKQQHHIAPPSPCPSSLPQHRPPAPQQLPHIAPQPAPAQVPQIPTQVPQTPSQHGYNFVNPQHILQAVPSQPVDMNSSQSMQMPGPPDEAARLQSVIIVKSPHITSHSTLHAPLKRAETKPDPPRIKSSPRSSVSNSPALSARSPSIAKRSPAIQSKPPPVNTGPIMVAIAEECLDKARSAVHDVAMSMHPEMVDEYQKLIVTALSCLEATLQNCRLSPREEARVRLRYAATLQEETENLMEAEMALGKGITLCDKHRLVDLKYCMQYSMAKVLFRRNQKAALKALDGYISDCSDFNHVHWHYAFRLLKSAFYVEMGSASDAGALENIRAVQIIANSRGDKPLSAFAYLQEGLLLLKTSKDGNMERVQACLAQAAKFQFASQSRPVQLDVLALVLDFASSLQHQNPEITWQKLRVLQKLLDECEEWHNATAEFLVPVNKVPSNAKTVSDETTAIVRAGEGSSPFDFLVLSFMTKVELKSLVFTFSGLAHVHEPTGQGRRSTEFWREGLKILESWDTSTANIPYGPPVSLATAIRQRAWRTEAQVYLNALLGLMMAGKCQWEVVKQIMMRLDTLITVTTQPAVRLLSIYLSGVYHQGIGDLQRALQIFLDRRFAVPPKSTGVRAGQREMALLAGLNRLWIMQHPSCRNDVETLDLMEQLQSHCADHWNVDVRTAWHNVVAALETDPPQQLSQQKQHLQAALAGSRSTNNILATAVTLCIMRSRFFENVIGEQALKSARAASKQAQRSGNILWQSVADGMLAQSYEVQGQRDESREEWEKATKEARDAFAGSW</sequence>
<feature type="compositionally biased region" description="Basic and acidic residues" evidence="8">
    <location>
        <begin position="388"/>
        <end position="398"/>
    </location>
</feature>
<evidence type="ECO:0008006" key="11">
    <source>
        <dbReference type="Google" id="ProtNLM"/>
    </source>
</evidence>
<dbReference type="AlphaFoldDB" id="A0A2C5Z476"/>
<dbReference type="GO" id="GO:0007059">
    <property type="term" value="P:chromosome segregation"/>
    <property type="evidence" value="ECO:0007669"/>
    <property type="project" value="UniProtKB-KW"/>
</dbReference>
<reference evidence="9 10" key="1">
    <citation type="submission" date="2017-06" db="EMBL/GenBank/DDBJ databases">
        <title>Ant-infecting Ophiocordyceps genomes reveal a high diversity of potential behavioral manipulation genes and a possible major role for enterotoxins.</title>
        <authorList>
            <person name="De Bekker C."/>
            <person name="Evans H.C."/>
            <person name="Brachmann A."/>
            <person name="Hughes D.P."/>
        </authorList>
    </citation>
    <scope>NUCLEOTIDE SEQUENCE [LARGE SCALE GENOMIC DNA]</scope>
    <source>
        <strain evidence="9 10">Map16</strain>
    </source>
</reference>
<evidence type="ECO:0000256" key="1">
    <source>
        <dbReference type="ARBA" id="ARBA00004123"/>
    </source>
</evidence>
<evidence type="ECO:0000313" key="9">
    <source>
        <dbReference type="EMBL" id="PHH74600.1"/>
    </source>
</evidence>
<keyword evidence="7" id="KW-0131">Cell cycle</keyword>
<evidence type="ECO:0000256" key="5">
    <source>
        <dbReference type="ARBA" id="ARBA00022829"/>
    </source>
</evidence>
<keyword evidence="5" id="KW-0159">Chromosome partition</keyword>
<feature type="compositionally biased region" description="Pro residues" evidence="8">
    <location>
        <begin position="237"/>
        <end position="252"/>
    </location>
</feature>
<evidence type="ECO:0000256" key="4">
    <source>
        <dbReference type="ARBA" id="ARBA00022776"/>
    </source>
</evidence>
<dbReference type="Proteomes" id="UP000226431">
    <property type="component" value="Unassembled WGS sequence"/>
</dbReference>
<dbReference type="GO" id="GO:0051301">
    <property type="term" value="P:cell division"/>
    <property type="evidence" value="ECO:0007669"/>
    <property type="project" value="UniProtKB-KW"/>
</dbReference>
<evidence type="ECO:0000256" key="7">
    <source>
        <dbReference type="ARBA" id="ARBA00023306"/>
    </source>
</evidence>
<dbReference type="GO" id="GO:0007064">
    <property type="term" value="P:mitotic sister chromatid cohesion"/>
    <property type="evidence" value="ECO:0007669"/>
    <property type="project" value="InterPro"/>
</dbReference>
<protein>
    <recommendedName>
        <fullName evidence="11">75k gamma secalin</fullName>
    </recommendedName>
</protein>
<feature type="compositionally biased region" description="Pro residues" evidence="8">
    <location>
        <begin position="282"/>
        <end position="311"/>
    </location>
</feature>
<feature type="region of interest" description="Disordered" evidence="8">
    <location>
        <begin position="199"/>
        <end position="327"/>
    </location>
</feature>
<keyword evidence="10" id="KW-1185">Reference proteome</keyword>
<dbReference type="EMBL" id="NJES01000264">
    <property type="protein sequence ID" value="PHH74600.1"/>
    <property type="molecule type" value="Genomic_DNA"/>
</dbReference>
<feature type="compositionally biased region" description="Low complexity" evidence="8">
    <location>
        <begin position="399"/>
        <end position="417"/>
    </location>
</feature>
<evidence type="ECO:0000313" key="10">
    <source>
        <dbReference type="Proteomes" id="UP000226431"/>
    </source>
</evidence>
<comment type="caution">
    <text evidence="9">The sequence shown here is derived from an EMBL/GenBank/DDBJ whole genome shotgun (WGS) entry which is preliminary data.</text>
</comment>
<gene>
    <name evidence="9" type="ORF">CDD80_2973</name>
</gene>
<dbReference type="GO" id="GO:0005634">
    <property type="term" value="C:nucleus"/>
    <property type="evidence" value="ECO:0007669"/>
    <property type="project" value="UniProtKB-SubCell"/>
</dbReference>
<feature type="compositionally biased region" description="Basic and acidic residues" evidence="8">
    <location>
        <begin position="1040"/>
        <end position="1058"/>
    </location>
</feature>
<evidence type="ECO:0000256" key="6">
    <source>
        <dbReference type="ARBA" id="ARBA00023242"/>
    </source>
</evidence>
<feature type="region of interest" description="Disordered" evidence="8">
    <location>
        <begin position="51"/>
        <end position="86"/>
    </location>
</feature>
<comment type="subcellular location">
    <subcellularLocation>
        <location evidence="1">Nucleus</location>
    </subcellularLocation>
</comment>
<feature type="compositionally biased region" description="Low complexity" evidence="8">
    <location>
        <begin position="253"/>
        <end position="264"/>
    </location>
</feature>
<feature type="compositionally biased region" description="Low complexity" evidence="8">
    <location>
        <begin position="203"/>
        <end position="214"/>
    </location>
</feature>
<organism evidence="9 10">
    <name type="scientific">Ophiocordyceps camponoti-rufipedis</name>
    <dbReference type="NCBI Taxonomy" id="2004952"/>
    <lineage>
        <taxon>Eukaryota</taxon>
        <taxon>Fungi</taxon>
        <taxon>Dikarya</taxon>
        <taxon>Ascomycota</taxon>
        <taxon>Pezizomycotina</taxon>
        <taxon>Sordariomycetes</taxon>
        <taxon>Hypocreomycetidae</taxon>
        <taxon>Hypocreales</taxon>
        <taxon>Ophiocordycipitaceae</taxon>
        <taxon>Ophiocordyceps</taxon>
    </lineage>
</organism>
<dbReference type="OrthoDB" id="5565328at2759"/>
<keyword evidence="6" id="KW-0539">Nucleus</keyword>
<keyword evidence="3" id="KW-0132">Cell division</keyword>
<comment type="similarity">
    <text evidence="2">Belongs to the SCC4/mau-2 family.</text>
</comment>
<feature type="region of interest" description="Disordered" evidence="8">
    <location>
        <begin position="377"/>
        <end position="434"/>
    </location>
</feature>
<feature type="region of interest" description="Disordered" evidence="8">
    <location>
        <begin position="1038"/>
        <end position="1064"/>
    </location>
</feature>
<evidence type="ECO:0000256" key="3">
    <source>
        <dbReference type="ARBA" id="ARBA00022618"/>
    </source>
</evidence>
<feature type="compositionally biased region" description="Low complexity" evidence="8">
    <location>
        <begin position="312"/>
        <end position="324"/>
    </location>
</feature>
<evidence type="ECO:0000256" key="2">
    <source>
        <dbReference type="ARBA" id="ARBA00008585"/>
    </source>
</evidence>
<dbReference type="STRING" id="2004952.A0A2C5Z476"/>
<proteinExistence type="inferred from homology"/>
<dbReference type="InterPro" id="IPR019440">
    <property type="entry name" value="MAU2"/>
</dbReference>
<keyword evidence="4" id="KW-0498">Mitosis</keyword>
<dbReference type="Pfam" id="PF10345">
    <property type="entry name" value="Cohesin_load"/>
    <property type="match status" value="1"/>
</dbReference>
<evidence type="ECO:0000256" key="8">
    <source>
        <dbReference type="SAM" id="MobiDB-lite"/>
    </source>
</evidence>
<accession>A0A2C5Z476</accession>
<name>A0A2C5Z476_9HYPO</name>
<dbReference type="PANTHER" id="PTHR21394">
    <property type="entry name" value="MAU2 CHROMATID COHESION FACTOR HOMOLOG"/>
    <property type="match status" value="1"/>
</dbReference>